<evidence type="ECO:0000313" key="3">
    <source>
        <dbReference type="Proteomes" id="UP001642409"/>
    </source>
</evidence>
<keyword evidence="3" id="KW-1185">Reference proteome</keyword>
<reference evidence="1" key="1">
    <citation type="submission" date="2023-06" db="EMBL/GenBank/DDBJ databases">
        <authorList>
            <person name="Kurt Z."/>
        </authorList>
    </citation>
    <scope>NUCLEOTIDE SEQUENCE</scope>
</reference>
<dbReference type="AlphaFoldDB" id="A0AA86V284"/>
<accession>A0AA86V284</accession>
<gene>
    <name evidence="2" type="ORF">HINF_LOCUS35149</name>
    <name evidence="1" type="ORF">HINF_LOCUS65504</name>
</gene>
<organism evidence="1">
    <name type="scientific">Hexamita inflata</name>
    <dbReference type="NCBI Taxonomy" id="28002"/>
    <lineage>
        <taxon>Eukaryota</taxon>
        <taxon>Metamonada</taxon>
        <taxon>Diplomonadida</taxon>
        <taxon>Hexamitidae</taxon>
        <taxon>Hexamitinae</taxon>
        <taxon>Hexamita</taxon>
    </lineage>
</organism>
<evidence type="ECO:0000313" key="1">
    <source>
        <dbReference type="EMBL" id="CAI9977859.1"/>
    </source>
</evidence>
<evidence type="ECO:0000313" key="2">
    <source>
        <dbReference type="EMBL" id="CAL6033810.1"/>
    </source>
</evidence>
<name>A0AA86V284_9EUKA</name>
<protein>
    <submittedName>
        <fullName evidence="2">Hypothetical_protein</fullName>
    </submittedName>
</protein>
<comment type="caution">
    <text evidence="1">The sequence shown here is derived from an EMBL/GenBank/DDBJ whole genome shotgun (WGS) entry which is preliminary data.</text>
</comment>
<dbReference type="EMBL" id="CATOUU010001180">
    <property type="protein sequence ID" value="CAI9977859.1"/>
    <property type="molecule type" value="Genomic_DNA"/>
</dbReference>
<dbReference type="EMBL" id="CAXDID020000126">
    <property type="protein sequence ID" value="CAL6033810.1"/>
    <property type="molecule type" value="Genomic_DNA"/>
</dbReference>
<dbReference type="Proteomes" id="UP001642409">
    <property type="component" value="Unassembled WGS sequence"/>
</dbReference>
<proteinExistence type="predicted"/>
<sequence length="151" mass="17837">MELFHVTSYFFCLIEVHLNEQYTYSLCVAKNTKITTKITQIVIIRKYYIQKLFNQFSTSSCIQDQVRSQAAKIINSETRLRNHFPEWATAVLVVVISLRCWFHCRPFIIGSFFFRSLSAAKLTWKFCLLFQLSKYIILQTGNWKPANITYL</sequence>
<reference evidence="2 3" key="2">
    <citation type="submission" date="2024-07" db="EMBL/GenBank/DDBJ databases">
        <authorList>
            <person name="Akdeniz Z."/>
        </authorList>
    </citation>
    <scope>NUCLEOTIDE SEQUENCE [LARGE SCALE GENOMIC DNA]</scope>
</reference>